<dbReference type="Proteomes" id="UP000000599">
    <property type="component" value="Chromosome G"/>
</dbReference>
<gene>
    <name evidence="1" type="ordered locus">DEHA2G25080g</name>
</gene>
<dbReference type="GeneID" id="2904371"/>
<keyword evidence="2" id="KW-1185">Reference proteome</keyword>
<dbReference type="EMBL" id="CR382139">
    <property type="protein sequence ID" value="CAG91158.2"/>
    <property type="molecule type" value="Genomic_DNA"/>
</dbReference>
<protein>
    <submittedName>
        <fullName evidence="1">DEHA2G25080p</fullName>
    </submittedName>
</protein>
<reference evidence="1 2" key="1">
    <citation type="journal article" date="2004" name="Nature">
        <title>Genome evolution in yeasts.</title>
        <authorList>
            <consortium name="Genolevures"/>
            <person name="Dujon B."/>
            <person name="Sherman D."/>
            <person name="Fischer G."/>
            <person name="Durrens P."/>
            <person name="Casaregola S."/>
            <person name="Lafontaine I."/>
            <person name="de Montigny J."/>
            <person name="Marck C."/>
            <person name="Neuveglise C."/>
            <person name="Talla E."/>
            <person name="Goffard N."/>
            <person name="Frangeul L."/>
            <person name="Aigle M."/>
            <person name="Anthouard V."/>
            <person name="Babour A."/>
            <person name="Barbe V."/>
            <person name="Barnay S."/>
            <person name="Blanchin S."/>
            <person name="Beckerich J.M."/>
            <person name="Beyne E."/>
            <person name="Bleykasten C."/>
            <person name="Boisrame A."/>
            <person name="Boyer J."/>
            <person name="Cattolico L."/>
            <person name="Confanioleri F."/>
            <person name="de Daruvar A."/>
            <person name="Despons L."/>
            <person name="Fabre E."/>
            <person name="Fairhead C."/>
            <person name="Ferry-Dumazet H."/>
            <person name="Groppi A."/>
            <person name="Hantraye F."/>
            <person name="Hennequin C."/>
            <person name="Jauniaux N."/>
            <person name="Joyet P."/>
            <person name="Kachouri R."/>
            <person name="Kerrest A."/>
            <person name="Koszul R."/>
            <person name="Lemaire M."/>
            <person name="Lesur I."/>
            <person name="Ma L."/>
            <person name="Muller H."/>
            <person name="Nicaud J.M."/>
            <person name="Nikolski M."/>
            <person name="Oztas S."/>
            <person name="Ozier-Kalogeropoulos O."/>
            <person name="Pellenz S."/>
            <person name="Potier S."/>
            <person name="Richard G.F."/>
            <person name="Straub M.L."/>
            <person name="Suleau A."/>
            <person name="Swennene D."/>
            <person name="Tekaia F."/>
            <person name="Wesolowski-Louvel M."/>
            <person name="Westhof E."/>
            <person name="Wirth B."/>
            <person name="Zeniou-Meyer M."/>
            <person name="Zivanovic I."/>
            <person name="Bolotin-Fukuhara M."/>
            <person name="Thierry A."/>
            <person name="Bouchier C."/>
            <person name="Caudron B."/>
            <person name="Scarpelli C."/>
            <person name="Gaillardin C."/>
            <person name="Weissenbach J."/>
            <person name="Wincker P."/>
            <person name="Souciet J.L."/>
        </authorList>
    </citation>
    <scope>NUCLEOTIDE SEQUENCE [LARGE SCALE GENOMIC DNA]</scope>
    <source>
        <strain evidence="2">ATCC 36239 / CBS 767 / BCRC 21394 / JCM 1990 / NBRC 0083 / IGC 2968</strain>
    </source>
</reference>
<evidence type="ECO:0000313" key="1">
    <source>
        <dbReference type="EMBL" id="CAG91158.2"/>
    </source>
</evidence>
<dbReference type="VEuPathDB" id="FungiDB:DEHA2G25080g"/>
<dbReference type="HOGENOM" id="CLU_2589707_0_0_1"/>
<dbReference type="RefSeq" id="XP_462639.2">
    <property type="nucleotide sequence ID" value="XM_462639.1"/>
</dbReference>
<organism evidence="1 2">
    <name type="scientific">Debaryomyces hansenii (strain ATCC 36239 / CBS 767 / BCRC 21394 / JCM 1990 / NBRC 0083 / IGC 2968)</name>
    <name type="common">Yeast</name>
    <name type="synonym">Torulaspora hansenii</name>
    <dbReference type="NCBI Taxonomy" id="284592"/>
    <lineage>
        <taxon>Eukaryota</taxon>
        <taxon>Fungi</taxon>
        <taxon>Dikarya</taxon>
        <taxon>Ascomycota</taxon>
        <taxon>Saccharomycotina</taxon>
        <taxon>Pichiomycetes</taxon>
        <taxon>Debaryomycetaceae</taxon>
        <taxon>Debaryomyces</taxon>
    </lineage>
</organism>
<dbReference type="AlphaFoldDB" id="Q6BGN2"/>
<dbReference type="KEGG" id="dha:DEHA2G25080g"/>
<proteinExistence type="predicted"/>
<name>Q6BGN2_DEBHA</name>
<accession>Q6BGN2</accession>
<sequence>MEHYRMMAYCPPSVNAADVIWVKSGINLDCVGSLSVSRVRLLISLSMRMWRHSILQLTRLVSSMKRLNPSVMVLAGISLM</sequence>
<evidence type="ECO:0000313" key="2">
    <source>
        <dbReference type="Proteomes" id="UP000000599"/>
    </source>
</evidence>
<dbReference type="InParanoid" id="Q6BGN2"/>